<evidence type="ECO:0000313" key="3">
    <source>
        <dbReference type="Proteomes" id="UP000612352"/>
    </source>
</evidence>
<keyword evidence="3" id="KW-1185">Reference proteome</keyword>
<gene>
    <name evidence="2" type="ORF">I8D64_01735</name>
</gene>
<accession>A0ABS1B657</accession>
<name>A0ABS1B657_9MICO</name>
<sequence length="230" mass="24744">MSTSSKTQKSKTPSAADAAHQSLAEAEDALAAVAAEVDKLEGERDQILADIEAGSILADVERLSELEEEHLPRKHERLEHLERVKGIAEQSITALELASLGADGAGSLPAAWDRFTHDRSLAEEKILAGIEELKSATDEWSTAYNSIATKARAVGLVEGVTDPLHRVQVRVARPYDSHSGNITAVLADGDEYRDQSASTVVGDVVSKGDAGVRRHIAQSREADYLGQAWR</sequence>
<evidence type="ECO:0000313" key="2">
    <source>
        <dbReference type="EMBL" id="MBK0330124.1"/>
    </source>
</evidence>
<dbReference type="EMBL" id="JAEDAJ010000001">
    <property type="protein sequence ID" value="MBK0330124.1"/>
    <property type="molecule type" value="Genomic_DNA"/>
</dbReference>
<comment type="caution">
    <text evidence="2">The sequence shown here is derived from an EMBL/GenBank/DDBJ whole genome shotgun (WGS) entry which is preliminary data.</text>
</comment>
<feature type="region of interest" description="Disordered" evidence="1">
    <location>
        <begin position="1"/>
        <end position="23"/>
    </location>
</feature>
<reference evidence="2 3" key="1">
    <citation type="submission" date="2020-12" db="EMBL/GenBank/DDBJ databases">
        <title>Brachybacterium sp. MASK1Z-5, whole genome shotgun sequence.</title>
        <authorList>
            <person name="Tuo L."/>
        </authorList>
    </citation>
    <scope>NUCLEOTIDE SEQUENCE [LARGE SCALE GENOMIC DNA]</scope>
    <source>
        <strain evidence="2 3">MASK1Z-5</strain>
    </source>
</reference>
<organism evidence="2 3">
    <name type="scientific">Brachybacterium halotolerans</name>
    <dbReference type="NCBI Taxonomy" id="2795215"/>
    <lineage>
        <taxon>Bacteria</taxon>
        <taxon>Bacillati</taxon>
        <taxon>Actinomycetota</taxon>
        <taxon>Actinomycetes</taxon>
        <taxon>Micrococcales</taxon>
        <taxon>Dermabacteraceae</taxon>
        <taxon>Brachybacterium</taxon>
    </lineage>
</organism>
<dbReference type="Proteomes" id="UP000612352">
    <property type="component" value="Unassembled WGS sequence"/>
</dbReference>
<proteinExistence type="predicted"/>
<evidence type="ECO:0000256" key="1">
    <source>
        <dbReference type="SAM" id="MobiDB-lite"/>
    </source>
</evidence>
<feature type="compositionally biased region" description="Low complexity" evidence="1">
    <location>
        <begin position="1"/>
        <end position="14"/>
    </location>
</feature>
<dbReference type="RefSeq" id="WP_200500778.1">
    <property type="nucleotide sequence ID" value="NZ_JAEDAJ010000001.1"/>
</dbReference>
<protein>
    <submittedName>
        <fullName evidence="2">Uncharacterized protein</fullName>
    </submittedName>
</protein>